<dbReference type="Gene3D" id="3.10.450.50">
    <property type="match status" value="1"/>
</dbReference>
<evidence type="ECO:0000259" key="1">
    <source>
        <dbReference type="Pfam" id="PF13577"/>
    </source>
</evidence>
<evidence type="ECO:0000313" key="3">
    <source>
        <dbReference type="Proteomes" id="UP000467385"/>
    </source>
</evidence>
<reference evidence="2 3" key="1">
    <citation type="journal article" date="2019" name="Emerg. Microbes Infect.">
        <title>Comprehensive subspecies identification of 175 nontuberculous mycobacteria species based on 7547 genomic profiles.</title>
        <authorList>
            <person name="Matsumoto Y."/>
            <person name="Kinjo T."/>
            <person name="Motooka D."/>
            <person name="Nabeya D."/>
            <person name="Jung N."/>
            <person name="Uechi K."/>
            <person name="Horii T."/>
            <person name="Iida T."/>
            <person name="Fujita J."/>
            <person name="Nakamura S."/>
        </authorList>
    </citation>
    <scope>NUCLEOTIDE SEQUENCE [LARGE SCALE GENOMIC DNA]</scope>
    <source>
        <strain evidence="2 3">JCM 14738</strain>
    </source>
</reference>
<dbReference type="AlphaFoldDB" id="A0A7I7Y5S9"/>
<accession>A0A7I7Y5S9</accession>
<organism evidence="2 3">
    <name type="scientific">Mycobacterium conspicuum</name>
    <dbReference type="NCBI Taxonomy" id="44010"/>
    <lineage>
        <taxon>Bacteria</taxon>
        <taxon>Bacillati</taxon>
        <taxon>Actinomycetota</taxon>
        <taxon>Actinomycetes</taxon>
        <taxon>Mycobacteriales</taxon>
        <taxon>Mycobacteriaceae</taxon>
        <taxon>Mycobacterium</taxon>
    </lineage>
</organism>
<evidence type="ECO:0000313" key="2">
    <source>
        <dbReference type="EMBL" id="BBZ37047.1"/>
    </source>
</evidence>
<dbReference type="Pfam" id="PF13577">
    <property type="entry name" value="SnoaL_4"/>
    <property type="match status" value="1"/>
</dbReference>
<protein>
    <recommendedName>
        <fullName evidence="1">SnoaL-like domain-containing protein</fullName>
    </recommendedName>
</protein>
<name>A0A7I7Y5S9_9MYCO</name>
<dbReference type="EMBL" id="AP022613">
    <property type="protein sequence ID" value="BBZ37047.1"/>
    <property type="molecule type" value="Genomic_DNA"/>
</dbReference>
<dbReference type="Proteomes" id="UP000467385">
    <property type="component" value="Chromosome"/>
</dbReference>
<keyword evidence="3" id="KW-1185">Reference proteome</keyword>
<dbReference type="InterPro" id="IPR037401">
    <property type="entry name" value="SnoaL-like"/>
</dbReference>
<sequence length="183" mass="20642">MCQVAISTKGQAGPKAYFPVCCNDGMTPQDFADFEAIKQVKYRYLRALDTKNWDEYADTLTEDIKGDYGPSLGNELHFTNRTELVDYMRSALPANIITEHRVTHPEIAVTGDTATGTWYLQDRVIVADLDFMLIGAAFYHDTYRRTENGWKISVTGYDRTYDATMSLKGLDFKIKPGRALATS</sequence>
<dbReference type="InterPro" id="IPR032710">
    <property type="entry name" value="NTF2-like_dom_sf"/>
</dbReference>
<feature type="domain" description="SnoaL-like" evidence="1">
    <location>
        <begin position="32"/>
        <end position="153"/>
    </location>
</feature>
<dbReference type="SUPFAM" id="SSF54427">
    <property type="entry name" value="NTF2-like"/>
    <property type="match status" value="1"/>
</dbReference>
<gene>
    <name evidence="2" type="ORF">MCNS_01100</name>
</gene>
<proteinExistence type="predicted"/>